<feature type="region of interest" description="Disordered" evidence="1">
    <location>
        <begin position="170"/>
        <end position="207"/>
    </location>
</feature>
<keyword evidence="3" id="KW-1185">Reference proteome</keyword>
<name>A0A0M9ELH5_FUSLA</name>
<accession>A0A0M9ELH5</accession>
<comment type="caution">
    <text evidence="2">The sequence shown here is derived from an EMBL/GenBank/DDBJ whole genome shotgun (WGS) entry which is preliminary data.</text>
</comment>
<sequence>MPSHIDKNHGTRDISHDLDVSYCICEHQIMERRWPRSTLYCSLCDRRCPNEEAIHQALINSKMESIEVLRKRKFKKTNICNAKIEAVLKEGLSQPSVKALMDLYGTDIFHSVVRRLWMRGKFSTGYTAPSLDCDIPEHDAEEKPISEKPAEDTSEKSDWELLVPADAPAEASAYDPEEEAPAEPVPAEEAPTEDAPAAYEASPEEELPTVEACPVEVYDEDPPAEAKPTEAVALRTWMDQFLSIQHTFDTEPSRDLLQSVIGIQDTVVNRTPIGSSSMKKFLDDAVELAY</sequence>
<reference evidence="2 3" key="1">
    <citation type="submission" date="2015-04" db="EMBL/GenBank/DDBJ databases">
        <title>The draft genome sequence of Fusarium langsethiae, a T-2/HT-2 mycotoxin producer.</title>
        <authorList>
            <person name="Lysoe E."/>
            <person name="Divon H.H."/>
            <person name="Terzi V."/>
            <person name="Orru L."/>
            <person name="Lamontanara A."/>
            <person name="Kolseth A.-K."/>
            <person name="Frandsen R.J."/>
            <person name="Nielsen K."/>
            <person name="Thrane U."/>
        </authorList>
    </citation>
    <scope>NUCLEOTIDE SEQUENCE [LARGE SCALE GENOMIC DNA]</scope>
    <source>
        <strain evidence="2 3">Fl201059</strain>
    </source>
</reference>
<feature type="region of interest" description="Disordered" evidence="1">
    <location>
        <begin position="129"/>
        <end position="157"/>
    </location>
</feature>
<evidence type="ECO:0000256" key="1">
    <source>
        <dbReference type="SAM" id="MobiDB-lite"/>
    </source>
</evidence>
<dbReference type="OrthoDB" id="5324651at2759"/>
<dbReference type="AlphaFoldDB" id="A0A0M9ELH5"/>
<dbReference type="EMBL" id="JXCE01001068">
    <property type="protein sequence ID" value="KPA35508.1"/>
    <property type="molecule type" value="Genomic_DNA"/>
</dbReference>
<protein>
    <submittedName>
        <fullName evidence="2">Uncharacterized protein</fullName>
    </submittedName>
</protein>
<evidence type="ECO:0000313" key="2">
    <source>
        <dbReference type="EMBL" id="KPA35508.1"/>
    </source>
</evidence>
<gene>
    <name evidence="2" type="ORF">FLAG1_11785</name>
</gene>
<feature type="compositionally biased region" description="Basic and acidic residues" evidence="1">
    <location>
        <begin position="135"/>
        <end position="157"/>
    </location>
</feature>
<feature type="compositionally biased region" description="Low complexity" evidence="1">
    <location>
        <begin position="185"/>
        <end position="201"/>
    </location>
</feature>
<evidence type="ECO:0000313" key="3">
    <source>
        <dbReference type="Proteomes" id="UP000037904"/>
    </source>
</evidence>
<dbReference type="Proteomes" id="UP000037904">
    <property type="component" value="Unassembled WGS sequence"/>
</dbReference>
<proteinExistence type="predicted"/>
<organism evidence="2 3">
    <name type="scientific">Fusarium langsethiae</name>
    <dbReference type="NCBI Taxonomy" id="179993"/>
    <lineage>
        <taxon>Eukaryota</taxon>
        <taxon>Fungi</taxon>
        <taxon>Dikarya</taxon>
        <taxon>Ascomycota</taxon>
        <taxon>Pezizomycotina</taxon>
        <taxon>Sordariomycetes</taxon>
        <taxon>Hypocreomycetidae</taxon>
        <taxon>Hypocreales</taxon>
        <taxon>Nectriaceae</taxon>
        <taxon>Fusarium</taxon>
    </lineage>
</organism>